<reference evidence="1" key="1">
    <citation type="submission" date="2022-08" db="EMBL/GenBank/DDBJ databases">
        <title>Genome Sequence of Pycnoporus sanguineus.</title>
        <authorList>
            <person name="Buettner E."/>
        </authorList>
    </citation>
    <scope>NUCLEOTIDE SEQUENCE</scope>
    <source>
        <strain evidence="1">CG-C14</strain>
    </source>
</reference>
<organism evidence="1 2">
    <name type="scientific">Trametes sanguinea</name>
    <dbReference type="NCBI Taxonomy" id="158606"/>
    <lineage>
        <taxon>Eukaryota</taxon>
        <taxon>Fungi</taxon>
        <taxon>Dikarya</taxon>
        <taxon>Basidiomycota</taxon>
        <taxon>Agaricomycotina</taxon>
        <taxon>Agaricomycetes</taxon>
        <taxon>Polyporales</taxon>
        <taxon>Polyporaceae</taxon>
        <taxon>Trametes</taxon>
    </lineage>
</organism>
<accession>A0ACC1PNT4</accession>
<proteinExistence type="predicted"/>
<evidence type="ECO:0000313" key="2">
    <source>
        <dbReference type="Proteomes" id="UP001144978"/>
    </source>
</evidence>
<keyword evidence="2" id="KW-1185">Reference proteome</keyword>
<dbReference type="Proteomes" id="UP001144978">
    <property type="component" value="Unassembled WGS sequence"/>
</dbReference>
<sequence>MLLSGLAALIDENHAHLVSLGVSHPALESIRSITSASPYRLSTKLTGAGGGGCAVTLIPDDFADEALQSLISALESQGYRPYVTAVGGSGLGILSPYDPITIDESDDTPPLSPPMTPQPNAEAEPLRPSIRRRFETVDVSELSKWASDRGKWLYV</sequence>
<name>A0ACC1PNT4_9APHY</name>
<evidence type="ECO:0000313" key="1">
    <source>
        <dbReference type="EMBL" id="KAJ2995101.1"/>
    </source>
</evidence>
<protein>
    <submittedName>
        <fullName evidence="1">Uncharacterized protein</fullName>
    </submittedName>
</protein>
<gene>
    <name evidence="1" type="ORF">NUW54_g7448</name>
</gene>
<comment type="caution">
    <text evidence="1">The sequence shown here is derived from an EMBL/GenBank/DDBJ whole genome shotgun (WGS) entry which is preliminary data.</text>
</comment>
<dbReference type="EMBL" id="JANSHE010002135">
    <property type="protein sequence ID" value="KAJ2995101.1"/>
    <property type="molecule type" value="Genomic_DNA"/>
</dbReference>